<dbReference type="InterPro" id="IPR029069">
    <property type="entry name" value="HotDog_dom_sf"/>
</dbReference>
<dbReference type="STRING" id="478801.Ksed_04700"/>
<dbReference type="KEGG" id="kse:Ksed_04700"/>
<evidence type="ECO:0000313" key="1">
    <source>
        <dbReference type="EMBL" id="ACV05542.1"/>
    </source>
</evidence>
<dbReference type="AlphaFoldDB" id="C7NKQ6"/>
<reference evidence="1 2" key="1">
    <citation type="journal article" date="2009" name="Stand. Genomic Sci.">
        <title>Complete genome sequence of Kytococcus sedentarius type strain (541).</title>
        <authorList>
            <person name="Sims D."/>
            <person name="Brettin T."/>
            <person name="Detter J.C."/>
            <person name="Han C."/>
            <person name="Lapidus A."/>
            <person name="Copeland A."/>
            <person name="Glavina Del Rio T."/>
            <person name="Nolan M."/>
            <person name="Chen F."/>
            <person name="Lucas S."/>
            <person name="Tice H."/>
            <person name="Cheng J.F."/>
            <person name="Bruce D."/>
            <person name="Goodwin L."/>
            <person name="Pitluck S."/>
            <person name="Ovchinnikova G."/>
            <person name="Pati A."/>
            <person name="Ivanova N."/>
            <person name="Mavrommatis K."/>
            <person name="Chen A."/>
            <person name="Palaniappan K."/>
            <person name="D'haeseleer P."/>
            <person name="Chain P."/>
            <person name="Bristow J."/>
            <person name="Eisen J.A."/>
            <person name="Markowitz V."/>
            <person name="Hugenholtz P."/>
            <person name="Schneider S."/>
            <person name="Goker M."/>
            <person name="Pukall R."/>
            <person name="Kyrpides N.C."/>
            <person name="Klenk H.P."/>
        </authorList>
    </citation>
    <scope>NUCLEOTIDE SEQUENCE [LARGE SCALE GENOMIC DNA]</scope>
    <source>
        <strain evidence="2">ATCC 14392 / DSM 20547 / JCM 11482 / CCUG 33030 / NBRC 15357 / NCTC 11040 / CCM 314 / 541</strain>
    </source>
</reference>
<accession>C7NKQ6</accession>
<dbReference type="CDD" id="cd03443">
    <property type="entry name" value="PaaI_thioesterase"/>
    <property type="match status" value="1"/>
</dbReference>
<gene>
    <name evidence="1" type="ordered locus">Ksed_04700</name>
</gene>
<protein>
    <recommendedName>
        <fullName evidence="3">Thioesterase</fullName>
    </recommendedName>
</protein>
<keyword evidence="2" id="KW-1185">Reference proteome</keyword>
<evidence type="ECO:0008006" key="3">
    <source>
        <dbReference type="Google" id="ProtNLM"/>
    </source>
</evidence>
<proteinExistence type="predicted"/>
<dbReference type="Proteomes" id="UP000006666">
    <property type="component" value="Chromosome"/>
</dbReference>
<dbReference type="SUPFAM" id="SSF54637">
    <property type="entry name" value="Thioesterase/thiol ester dehydrase-isomerase"/>
    <property type="match status" value="1"/>
</dbReference>
<name>C7NKQ6_KYTSD</name>
<organism evidence="1 2">
    <name type="scientific">Kytococcus sedentarius (strain ATCC 14392 / DSM 20547 / JCM 11482 / CCUG 33030 / NBRC 15357 / NCTC 11040 / CCM 314 / 541)</name>
    <name type="common">Micrococcus sedentarius</name>
    <dbReference type="NCBI Taxonomy" id="478801"/>
    <lineage>
        <taxon>Bacteria</taxon>
        <taxon>Bacillati</taxon>
        <taxon>Actinomycetota</taxon>
        <taxon>Actinomycetes</taxon>
        <taxon>Micrococcales</taxon>
        <taxon>Kytococcaceae</taxon>
        <taxon>Kytococcus</taxon>
    </lineage>
</organism>
<dbReference type="HOGENOM" id="CLU_102543_2_1_11"/>
<dbReference type="Gene3D" id="3.10.129.10">
    <property type="entry name" value="Hotdog Thioesterase"/>
    <property type="match status" value="1"/>
</dbReference>
<dbReference type="RefSeq" id="WP_012801960.1">
    <property type="nucleotide sequence ID" value="NC_013169.1"/>
</dbReference>
<dbReference type="EMBL" id="CP001686">
    <property type="protein sequence ID" value="ACV05542.1"/>
    <property type="molecule type" value="Genomic_DNA"/>
</dbReference>
<dbReference type="Pfam" id="PF14539">
    <property type="entry name" value="DUF4442"/>
    <property type="match status" value="1"/>
</dbReference>
<dbReference type="eggNOG" id="COG2050">
    <property type="taxonomic scope" value="Bacteria"/>
</dbReference>
<dbReference type="InterPro" id="IPR027961">
    <property type="entry name" value="DUF4442"/>
</dbReference>
<sequence>MDTYTTYRRLHHTRIGRALFARVYGWRVPYFRPLRMRIDHVGPHRAELVLPKRRALENHLGTVHAIAVCNGLEAAMGLLAEATTPPSHRWIPVGMEVEYLAKSTTDLQCVAITTPDEWPTAADETLGVPVGVAATREDGTVVVAGTITIRVSPRPAR</sequence>
<evidence type="ECO:0000313" key="2">
    <source>
        <dbReference type="Proteomes" id="UP000006666"/>
    </source>
</evidence>